<feature type="transmembrane region" description="Helical" evidence="1">
    <location>
        <begin position="90"/>
        <end position="108"/>
    </location>
</feature>
<organism evidence="2 3">
    <name type="scientific">Danxiaibacter flavus</name>
    <dbReference type="NCBI Taxonomy" id="3049108"/>
    <lineage>
        <taxon>Bacteria</taxon>
        <taxon>Pseudomonadati</taxon>
        <taxon>Bacteroidota</taxon>
        <taxon>Chitinophagia</taxon>
        <taxon>Chitinophagales</taxon>
        <taxon>Chitinophagaceae</taxon>
        <taxon>Danxiaibacter</taxon>
    </lineage>
</organism>
<gene>
    <name evidence="2" type="ORF">QTN47_26955</name>
</gene>
<sequence>MSDTGLTTNTGITDHAGNSGDNFVVATTTEQDYIIPLRYRKMENLHIVFWLFKDVSWCLVWKPLGIAMIFPTLIISIVIAYRTRQYVSELCHNLAITIWISANSYWMISEFLHFDEHIVFGNITFKHLTLIPFGLGILILAYFYLYWQPRHKNEI</sequence>
<keyword evidence="1" id="KW-0812">Transmembrane</keyword>
<name>A0ABV3ZMV9_9BACT</name>
<dbReference type="Proteomes" id="UP001560573">
    <property type="component" value="Unassembled WGS sequence"/>
</dbReference>
<feature type="transmembrane region" description="Helical" evidence="1">
    <location>
        <begin position="59"/>
        <end position="81"/>
    </location>
</feature>
<evidence type="ECO:0000256" key="1">
    <source>
        <dbReference type="SAM" id="Phobius"/>
    </source>
</evidence>
<keyword evidence="1" id="KW-0472">Membrane</keyword>
<comment type="caution">
    <text evidence="2">The sequence shown here is derived from an EMBL/GenBank/DDBJ whole genome shotgun (WGS) entry which is preliminary data.</text>
</comment>
<keyword evidence="1" id="KW-1133">Transmembrane helix</keyword>
<accession>A0ABV3ZMV9</accession>
<feature type="transmembrane region" description="Helical" evidence="1">
    <location>
        <begin position="128"/>
        <end position="147"/>
    </location>
</feature>
<proteinExistence type="predicted"/>
<keyword evidence="3" id="KW-1185">Reference proteome</keyword>
<reference evidence="2 3" key="1">
    <citation type="submission" date="2023-07" db="EMBL/GenBank/DDBJ databases">
        <authorList>
            <person name="Lian W.-H."/>
        </authorList>
    </citation>
    <scope>NUCLEOTIDE SEQUENCE [LARGE SCALE GENOMIC DNA]</scope>
    <source>
        <strain evidence="2 3">SYSU DXS3180</strain>
    </source>
</reference>
<evidence type="ECO:0000313" key="3">
    <source>
        <dbReference type="Proteomes" id="UP001560573"/>
    </source>
</evidence>
<dbReference type="RefSeq" id="WP_369332594.1">
    <property type="nucleotide sequence ID" value="NZ_JAULBC010000014.1"/>
</dbReference>
<evidence type="ECO:0000313" key="2">
    <source>
        <dbReference type="EMBL" id="MEX6691178.1"/>
    </source>
</evidence>
<dbReference type="EMBL" id="JAULBC010000014">
    <property type="protein sequence ID" value="MEX6691178.1"/>
    <property type="molecule type" value="Genomic_DNA"/>
</dbReference>
<protein>
    <submittedName>
        <fullName evidence="2">Uncharacterized protein</fullName>
    </submittedName>
</protein>